<dbReference type="Pfam" id="PF13622">
    <property type="entry name" value="4HBT_3"/>
    <property type="match status" value="1"/>
</dbReference>
<dbReference type="EMBL" id="JBBJUP010000014">
    <property type="protein sequence ID" value="MEJ8280730.1"/>
    <property type="molecule type" value="Genomic_DNA"/>
</dbReference>
<feature type="domain" description="Acyl-CoA thioesterase-like N-terminal HotDog" evidence="1">
    <location>
        <begin position="39"/>
        <end position="127"/>
    </location>
</feature>
<feature type="domain" description="Acyl-CoA thioesterase-like C-terminal" evidence="2">
    <location>
        <begin position="155"/>
        <end position="281"/>
    </location>
</feature>
<evidence type="ECO:0000313" key="4">
    <source>
        <dbReference type="Proteomes" id="UP001364211"/>
    </source>
</evidence>
<evidence type="ECO:0000313" key="3">
    <source>
        <dbReference type="EMBL" id="MEJ8280730.1"/>
    </source>
</evidence>
<reference evidence="3 4" key="1">
    <citation type="submission" date="2024-03" db="EMBL/GenBank/DDBJ databases">
        <title>Draft genome sequence of Pseudonocardia sp. DW16-2.</title>
        <authorList>
            <person name="Duangmal K."/>
        </authorList>
    </citation>
    <scope>NUCLEOTIDE SEQUENCE [LARGE SCALE GENOMIC DNA]</scope>
    <source>
        <strain evidence="3 4">DW16-2</strain>
    </source>
</reference>
<dbReference type="Gene3D" id="2.40.160.210">
    <property type="entry name" value="Acyl-CoA thioesterase, double hotdog domain"/>
    <property type="match status" value="1"/>
</dbReference>
<sequence length="284" mass="29623">MTGVIPAPIPPGPFYLPRGTSTDATGTVVEEFEATPSTTGPWFADAQHMGPPSALLVRVMERLPASRTGGAETGWRLARAAVEVLGAVPAGPVTVTASVERPGRTIELLSATMRAGGRDVLRARAWRLAASDTAAVAQGQAPALPGRDAAVVRTGRPTGWLPGFLDAIEWAWLDDGGLDTPGPGRGWIRMRVPLVEGEEPSPAQRLMVAADCANGLAAPLDVTRWLFVNTELTVHLHRAPAGEWVGVDAATVIGPDGLGTCSATLFDDAGHTGRVAQALTVRAR</sequence>
<dbReference type="InterPro" id="IPR049450">
    <property type="entry name" value="ACOT8-like_C"/>
</dbReference>
<dbReference type="InterPro" id="IPR042171">
    <property type="entry name" value="Acyl-CoA_hotdog"/>
</dbReference>
<dbReference type="Pfam" id="PF20789">
    <property type="entry name" value="4HBT_3C"/>
    <property type="match status" value="1"/>
</dbReference>
<gene>
    <name evidence="3" type="ORF">WJX68_17440</name>
</gene>
<proteinExistence type="predicted"/>
<name>A0ABU8TBG2_9PSEU</name>
<comment type="caution">
    <text evidence="3">The sequence shown here is derived from an EMBL/GenBank/DDBJ whole genome shotgun (WGS) entry which is preliminary data.</text>
</comment>
<dbReference type="Proteomes" id="UP001364211">
    <property type="component" value="Unassembled WGS sequence"/>
</dbReference>
<dbReference type="InterPro" id="IPR029069">
    <property type="entry name" value="HotDog_dom_sf"/>
</dbReference>
<evidence type="ECO:0000259" key="2">
    <source>
        <dbReference type="Pfam" id="PF20789"/>
    </source>
</evidence>
<dbReference type="InterPro" id="IPR049449">
    <property type="entry name" value="TesB_ACOT8-like_N"/>
</dbReference>
<protein>
    <submittedName>
        <fullName evidence="3">Thioesterase family protein</fullName>
    </submittedName>
</protein>
<organism evidence="3 4">
    <name type="scientific">Pseudonocardia spirodelae</name>
    <dbReference type="NCBI Taxonomy" id="3133431"/>
    <lineage>
        <taxon>Bacteria</taxon>
        <taxon>Bacillati</taxon>
        <taxon>Actinomycetota</taxon>
        <taxon>Actinomycetes</taxon>
        <taxon>Pseudonocardiales</taxon>
        <taxon>Pseudonocardiaceae</taxon>
        <taxon>Pseudonocardia</taxon>
    </lineage>
</organism>
<accession>A0ABU8TBG2</accession>
<evidence type="ECO:0000259" key="1">
    <source>
        <dbReference type="Pfam" id="PF13622"/>
    </source>
</evidence>
<keyword evidence="4" id="KW-1185">Reference proteome</keyword>
<dbReference type="SUPFAM" id="SSF54637">
    <property type="entry name" value="Thioesterase/thiol ester dehydrase-isomerase"/>
    <property type="match status" value="1"/>
</dbReference>